<sequence length="382" mass="41824">MPWCPIRRGSPFLPVASLFDTASYPYRPVFLGSDTLRLLQQRRTQTLALHGRQPVFPSISPPTSPASPLHQHSPVPAFDPSPHLSALDTTHPLLHRDHQRLKLKSQQSPPSASVTSSPDPLLDIISATLVVTVDTIFCPADAVLALPTASDYEYNCGLRRVSAQGTKAQCGGLVQRTSMGSLTSMTLSGKETLRLLVLFASSRGIQSTGQSCYSARYHIHSVDVEILKDFQRRNENGAGISCVGASDNFCSICKVALRNTLHHRNTVENIRPYPSQILHESERKPATSSPTAATAPTALPAQSVPPLPLVSDDGDLVESGDILARGALGEQVLWSVWASDLFSNLFFPLYRSRSHRARYWIEDIDLWYSNHTDATSPTVALR</sequence>
<proteinExistence type="predicted"/>
<feature type="compositionally biased region" description="Low complexity" evidence="1">
    <location>
        <begin position="286"/>
        <end position="301"/>
    </location>
</feature>
<dbReference type="Proteomes" id="UP000567179">
    <property type="component" value="Unassembled WGS sequence"/>
</dbReference>
<evidence type="ECO:0000313" key="2">
    <source>
        <dbReference type="EMBL" id="KAF5329382.1"/>
    </source>
</evidence>
<feature type="region of interest" description="Disordered" evidence="1">
    <location>
        <begin position="280"/>
        <end position="304"/>
    </location>
</feature>
<dbReference type="AlphaFoldDB" id="A0A8H5FAD5"/>
<name>A0A8H5FAD5_9AGAR</name>
<evidence type="ECO:0000313" key="3">
    <source>
        <dbReference type="Proteomes" id="UP000567179"/>
    </source>
</evidence>
<accession>A0A8H5FAD5</accession>
<evidence type="ECO:0000256" key="1">
    <source>
        <dbReference type="SAM" id="MobiDB-lite"/>
    </source>
</evidence>
<dbReference type="EMBL" id="JAACJJ010000002">
    <property type="protein sequence ID" value="KAF5329382.1"/>
    <property type="molecule type" value="Genomic_DNA"/>
</dbReference>
<keyword evidence="3" id="KW-1185">Reference proteome</keyword>
<organism evidence="2 3">
    <name type="scientific">Psilocybe cf. subviscida</name>
    <dbReference type="NCBI Taxonomy" id="2480587"/>
    <lineage>
        <taxon>Eukaryota</taxon>
        <taxon>Fungi</taxon>
        <taxon>Dikarya</taxon>
        <taxon>Basidiomycota</taxon>
        <taxon>Agaricomycotina</taxon>
        <taxon>Agaricomycetes</taxon>
        <taxon>Agaricomycetidae</taxon>
        <taxon>Agaricales</taxon>
        <taxon>Agaricineae</taxon>
        <taxon>Strophariaceae</taxon>
        <taxon>Psilocybe</taxon>
    </lineage>
</organism>
<protein>
    <submittedName>
        <fullName evidence="2">Uncharacterized protein</fullName>
    </submittedName>
</protein>
<feature type="region of interest" description="Disordered" evidence="1">
    <location>
        <begin position="50"/>
        <end position="88"/>
    </location>
</feature>
<reference evidence="2 3" key="1">
    <citation type="journal article" date="2020" name="ISME J.">
        <title>Uncovering the hidden diversity of litter-decomposition mechanisms in mushroom-forming fungi.</title>
        <authorList>
            <person name="Floudas D."/>
            <person name="Bentzer J."/>
            <person name="Ahren D."/>
            <person name="Johansson T."/>
            <person name="Persson P."/>
            <person name="Tunlid A."/>
        </authorList>
    </citation>
    <scope>NUCLEOTIDE SEQUENCE [LARGE SCALE GENOMIC DNA]</scope>
    <source>
        <strain evidence="2 3">CBS 101986</strain>
    </source>
</reference>
<comment type="caution">
    <text evidence="2">The sequence shown here is derived from an EMBL/GenBank/DDBJ whole genome shotgun (WGS) entry which is preliminary data.</text>
</comment>
<gene>
    <name evidence="2" type="ORF">D9619_009219</name>
</gene>